<keyword evidence="8" id="KW-1185">Reference proteome</keyword>
<evidence type="ECO:0000313" key="8">
    <source>
        <dbReference type="Proteomes" id="UP000001058"/>
    </source>
</evidence>
<keyword evidence="6" id="KW-0472">Membrane</keyword>
<keyword evidence="2" id="KW-0479">Metal-binding</keyword>
<evidence type="ECO:0000256" key="3">
    <source>
        <dbReference type="ARBA" id="ARBA00022837"/>
    </source>
</evidence>
<organism evidence="8">
    <name type="scientific">Volvox carteri f. nagariensis</name>
    <dbReference type="NCBI Taxonomy" id="3068"/>
    <lineage>
        <taxon>Eukaryota</taxon>
        <taxon>Viridiplantae</taxon>
        <taxon>Chlorophyta</taxon>
        <taxon>core chlorophytes</taxon>
        <taxon>Chlorophyceae</taxon>
        <taxon>CS clade</taxon>
        <taxon>Chlamydomonadales</taxon>
        <taxon>Volvocaceae</taxon>
        <taxon>Volvox</taxon>
    </lineage>
</organism>
<dbReference type="GO" id="GO:0046872">
    <property type="term" value="F:metal ion binding"/>
    <property type="evidence" value="ECO:0007669"/>
    <property type="project" value="UniProtKB-KW"/>
</dbReference>
<proteinExistence type="predicted"/>
<evidence type="ECO:0000256" key="5">
    <source>
        <dbReference type="SAM" id="MobiDB-lite"/>
    </source>
</evidence>
<accession>D8TGT6</accession>
<dbReference type="AlphaFoldDB" id="D8TGT6"/>
<dbReference type="RefSeq" id="XP_002945960.1">
    <property type="nucleotide sequence ID" value="XM_002945914.1"/>
</dbReference>
<dbReference type="Proteomes" id="UP000001058">
    <property type="component" value="Unassembled WGS sequence"/>
</dbReference>
<protein>
    <submittedName>
        <fullName evidence="7">Uncharacterized protein</fullName>
    </submittedName>
</protein>
<dbReference type="OrthoDB" id="89765at2759"/>
<dbReference type="InterPro" id="IPR013320">
    <property type="entry name" value="ConA-like_dom_sf"/>
</dbReference>
<dbReference type="GeneID" id="9625481"/>
<keyword evidence="6" id="KW-0812">Transmembrane</keyword>
<dbReference type="PANTHER" id="PTHR19277:SF125">
    <property type="entry name" value="B6"/>
    <property type="match status" value="1"/>
</dbReference>
<keyword evidence="6" id="KW-1133">Transmembrane helix</keyword>
<sequence>MYSELQRLYDCFGGCVDPGQGFHGLMDEVRLWKTALGQEEIVRRMRWSSGLEGFPDLVGWWKFDEPNSDPGIFRHHTAARDASGHGNDLQLETPPRPRSGVDIPVPGSRTPLRTGALEFRNGLAINKRVQGFPSRSFTVEMWAKGAKVQQRATQLFSYAAQKTTSDGYQAPGFLDDAVRIERLLASSVQRRSKYGAPSWIDNTGGAVALHVNSNENTDNPGREAVIMFDAKCSFTPALARIFVFHCTLLTTLIPLCLLACTLLARRFCCLARTDDQWHHVAVTWEYDTGTAALYLDGQPRVPFYKSDFGAVEERSPLEGGVGSRLAAGSSRDGGGALVLGQVLLLPNFLDFPSSSLTLEFWMTSIDRCRPGVPFSYAVGDYNNGDNAFLLFNYNSWRIRQPRHGPGLLRAGGVLALRRGQRVPGP</sequence>
<keyword evidence="3" id="KW-0106">Calcium</keyword>
<feature type="transmembrane region" description="Helical" evidence="6">
    <location>
        <begin position="242"/>
        <end position="264"/>
    </location>
</feature>
<name>D8TGT6_VOLCA</name>
<dbReference type="EMBL" id="GL378323">
    <property type="protein sequence ID" value="EFJ52955.1"/>
    <property type="molecule type" value="Genomic_DNA"/>
</dbReference>
<keyword evidence="4" id="KW-1015">Disulfide bond</keyword>
<reference evidence="7 8" key="1">
    <citation type="journal article" date="2010" name="Science">
        <title>Genomic analysis of organismal complexity in the multicellular green alga Volvox carteri.</title>
        <authorList>
            <person name="Prochnik S.E."/>
            <person name="Umen J."/>
            <person name="Nedelcu A.M."/>
            <person name="Hallmann A."/>
            <person name="Miller S.M."/>
            <person name="Nishii I."/>
            <person name="Ferris P."/>
            <person name="Kuo A."/>
            <person name="Mitros T."/>
            <person name="Fritz-Laylin L.K."/>
            <person name="Hellsten U."/>
            <person name="Chapman J."/>
            <person name="Simakov O."/>
            <person name="Rensing S.A."/>
            <person name="Terry A."/>
            <person name="Pangilinan J."/>
            <person name="Kapitonov V."/>
            <person name="Jurka J."/>
            <person name="Salamov A."/>
            <person name="Shapiro H."/>
            <person name="Schmutz J."/>
            <person name="Grimwood J."/>
            <person name="Lindquist E."/>
            <person name="Lucas S."/>
            <person name="Grigoriev I.V."/>
            <person name="Schmitt R."/>
            <person name="Kirk D."/>
            <person name="Rokhsar D.S."/>
        </authorList>
    </citation>
    <scope>NUCLEOTIDE SEQUENCE [LARGE SCALE GENOMIC DNA]</scope>
    <source>
        <strain evidence="8">f. Nagariensis / Eve</strain>
    </source>
</reference>
<feature type="region of interest" description="Disordered" evidence="5">
    <location>
        <begin position="79"/>
        <end position="107"/>
    </location>
</feature>
<dbReference type="PANTHER" id="PTHR19277">
    <property type="entry name" value="PENTRAXIN"/>
    <property type="match status" value="1"/>
</dbReference>
<dbReference type="InterPro" id="IPR051360">
    <property type="entry name" value="Neuronal_Pentraxin_Related"/>
</dbReference>
<dbReference type="Gene3D" id="2.60.120.200">
    <property type="match status" value="3"/>
</dbReference>
<evidence type="ECO:0000256" key="1">
    <source>
        <dbReference type="ARBA" id="ARBA00001913"/>
    </source>
</evidence>
<dbReference type="InParanoid" id="D8TGT6"/>
<evidence type="ECO:0000256" key="6">
    <source>
        <dbReference type="SAM" id="Phobius"/>
    </source>
</evidence>
<comment type="cofactor">
    <cofactor evidence="1">
        <name>Ca(2+)</name>
        <dbReference type="ChEBI" id="CHEBI:29108"/>
    </cofactor>
</comment>
<gene>
    <name evidence="7" type="ORF">VOLCADRAFT_86476</name>
</gene>
<dbReference type="KEGG" id="vcn:VOLCADRAFT_86476"/>
<evidence type="ECO:0000256" key="4">
    <source>
        <dbReference type="ARBA" id="ARBA00023157"/>
    </source>
</evidence>
<dbReference type="SUPFAM" id="SSF49899">
    <property type="entry name" value="Concanavalin A-like lectins/glucanases"/>
    <property type="match status" value="3"/>
</dbReference>
<evidence type="ECO:0000256" key="2">
    <source>
        <dbReference type="ARBA" id="ARBA00022723"/>
    </source>
</evidence>
<evidence type="ECO:0000313" key="7">
    <source>
        <dbReference type="EMBL" id="EFJ52955.1"/>
    </source>
</evidence>